<evidence type="ECO:0000313" key="3">
    <source>
        <dbReference type="EMBL" id="MRS61550.1"/>
    </source>
</evidence>
<dbReference type="OrthoDB" id="9792992at2"/>
<feature type="transmembrane region" description="Helical" evidence="1">
    <location>
        <begin position="70"/>
        <end position="93"/>
    </location>
</feature>
<comment type="caution">
    <text evidence="3">The sequence shown here is derived from an EMBL/GenBank/DDBJ whole genome shotgun (WGS) entry which is preliminary data.</text>
</comment>
<dbReference type="Gene3D" id="3.30.565.10">
    <property type="entry name" value="Histidine kinase-like ATPase, C-terminal domain"/>
    <property type="match status" value="1"/>
</dbReference>
<dbReference type="PANTHER" id="PTHR34220">
    <property type="entry name" value="SENSOR HISTIDINE KINASE YPDA"/>
    <property type="match status" value="1"/>
</dbReference>
<evidence type="ECO:0000259" key="2">
    <source>
        <dbReference type="Pfam" id="PF06580"/>
    </source>
</evidence>
<gene>
    <name evidence="3" type="ORF">GJJ30_09650</name>
</gene>
<feature type="transmembrane region" description="Helical" evidence="1">
    <location>
        <begin position="176"/>
        <end position="196"/>
    </location>
</feature>
<dbReference type="InterPro" id="IPR036890">
    <property type="entry name" value="HATPase_C_sf"/>
</dbReference>
<feature type="transmembrane region" description="Helical" evidence="1">
    <location>
        <begin position="260"/>
        <end position="285"/>
    </location>
</feature>
<organism evidence="3 4">
    <name type="scientific">Larkinella terrae</name>
    <dbReference type="NCBI Taxonomy" id="2025311"/>
    <lineage>
        <taxon>Bacteria</taxon>
        <taxon>Pseudomonadati</taxon>
        <taxon>Bacteroidota</taxon>
        <taxon>Cytophagia</taxon>
        <taxon>Cytophagales</taxon>
        <taxon>Spirosomataceae</taxon>
        <taxon>Larkinella</taxon>
    </lineage>
</organism>
<accession>A0A7K0EI83</accession>
<dbReference type="AlphaFoldDB" id="A0A7K0EI83"/>
<keyword evidence="1" id="KW-0812">Transmembrane</keyword>
<evidence type="ECO:0000256" key="1">
    <source>
        <dbReference type="SAM" id="Phobius"/>
    </source>
</evidence>
<feature type="domain" description="Signal transduction histidine kinase internal region" evidence="2">
    <location>
        <begin position="342"/>
        <end position="419"/>
    </location>
</feature>
<proteinExistence type="predicted"/>
<dbReference type="Proteomes" id="UP000441754">
    <property type="component" value="Unassembled WGS sequence"/>
</dbReference>
<feature type="transmembrane region" description="Helical" evidence="1">
    <location>
        <begin position="305"/>
        <end position="325"/>
    </location>
</feature>
<dbReference type="GO" id="GO:0000155">
    <property type="term" value="F:phosphorelay sensor kinase activity"/>
    <property type="evidence" value="ECO:0007669"/>
    <property type="project" value="InterPro"/>
</dbReference>
<protein>
    <recommendedName>
        <fullName evidence="2">Signal transduction histidine kinase internal region domain-containing protein</fullName>
    </recommendedName>
</protein>
<feature type="transmembrane region" description="Helical" evidence="1">
    <location>
        <begin position="221"/>
        <end position="245"/>
    </location>
</feature>
<reference evidence="3 4" key="1">
    <citation type="journal article" date="2018" name="Antonie Van Leeuwenhoek">
        <title>Larkinella terrae sp. nov., isolated from soil on Jeju Island, South Korea.</title>
        <authorList>
            <person name="Ten L.N."/>
            <person name="Jeon J."/>
            <person name="Park S.J."/>
            <person name="Park S."/>
            <person name="Lee S.Y."/>
            <person name="Kim M.K."/>
            <person name="Jung H.Y."/>
        </authorList>
    </citation>
    <scope>NUCLEOTIDE SEQUENCE [LARGE SCALE GENOMIC DNA]</scope>
    <source>
        <strain evidence="3 4">KCTC 52001</strain>
    </source>
</reference>
<dbReference type="PANTHER" id="PTHR34220:SF7">
    <property type="entry name" value="SENSOR HISTIDINE KINASE YPDA"/>
    <property type="match status" value="1"/>
</dbReference>
<dbReference type="EMBL" id="WJXZ01000004">
    <property type="protein sequence ID" value="MRS61550.1"/>
    <property type="molecule type" value="Genomic_DNA"/>
</dbReference>
<feature type="transmembrane region" description="Helical" evidence="1">
    <location>
        <begin position="105"/>
        <end position="125"/>
    </location>
</feature>
<name>A0A7K0EI83_9BACT</name>
<dbReference type="Pfam" id="PF06580">
    <property type="entry name" value="His_kinase"/>
    <property type="match status" value="1"/>
</dbReference>
<dbReference type="GO" id="GO:0016020">
    <property type="term" value="C:membrane"/>
    <property type="evidence" value="ECO:0007669"/>
    <property type="project" value="InterPro"/>
</dbReference>
<dbReference type="InterPro" id="IPR050640">
    <property type="entry name" value="Bact_2-comp_sensor_kinase"/>
</dbReference>
<keyword evidence="1" id="KW-0472">Membrane</keyword>
<keyword evidence="4" id="KW-1185">Reference proteome</keyword>
<evidence type="ECO:0000313" key="4">
    <source>
        <dbReference type="Proteomes" id="UP000441754"/>
    </source>
</evidence>
<keyword evidence="1" id="KW-1133">Transmembrane helix</keyword>
<sequence length="527" mass="60772">MNDVGHGLRSVRHFDLRFSPTPSFLTLPMMLKPFIYKSERLLRHPEPWLYFGLASGLSIANTLTNRPTNWTTYFQSLLTVSALLLPVLVVAWYKPVWKPQLSARLYLKRWLACFAVYLPLGTTVFAYTTPFDLPDSLFIIAGFYALLLELLLESAVYAQKLVRQRRWLQKFGLEKAIMTSITLISVTLAAMAVSSLDNPAYDTKEQLLIAFVLDFGKIGQYFGTFLFFTLQFLLMYLSGYLFFYINSHFLVSQILKQKGLVFYALSVLATIALLYPLIAQGLLALPINDRLGGFFSSNPFQLENAFAALAVMLVSLPVVLALQWFNQNSRIVALEKEKAETELDLLKQQLNPHFFFNTLNNLYALSLQKSDQAPESILKLSELMRYVIYKGQEREVTIRQEIDYINDYLYLQQIRLRQRAGIRFEQEIIDDQKTVPPLLLIVLVENAFKHGIEPAHDPAYLHLLVKSDHRQLYIRCENSVEPPEDSRPGIGLRNLKRRLQLLYPHQHELITTVQDQRFRAELTLTFL</sequence>
<dbReference type="InterPro" id="IPR010559">
    <property type="entry name" value="Sig_transdc_His_kin_internal"/>
</dbReference>
<feature type="transmembrane region" description="Helical" evidence="1">
    <location>
        <begin position="137"/>
        <end position="156"/>
    </location>
</feature>